<dbReference type="Proteomes" id="UP001330434">
    <property type="component" value="Chromosome"/>
</dbReference>
<evidence type="ECO:0000256" key="1">
    <source>
        <dbReference type="SAM" id="MobiDB-lite"/>
    </source>
</evidence>
<gene>
    <name evidence="2" type="ORF">Bealeia1_01757</name>
</gene>
<proteinExistence type="predicted"/>
<keyword evidence="3" id="KW-1185">Reference proteome</keyword>
<name>A0ABZ2CAR9_9PROT</name>
<accession>A0ABZ2CAR9</accession>
<protein>
    <submittedName>
        <fullName evidence="2">Uncharacterized protein</fullName>
    </submittedName>
</protein>
<reference evidence="2 3" key="1">
    <citation type="journal article" date="2024" name="Environ. Microbiol.">
        <title>Novel evolutionary insights on the interactions of the Holosporales (Alphaproteobacteria) with eukaryotic hosts from comparative genomics.</title>
        <authorList>
            <person name="Giovannini M."/>
            <person name="Petroni G."/>
            <person name="Castelli M."/>
        </authorList>
    </citation>
    <scope>NUCLEOTIDE SEQUENCE [LARGE SCALE GENOMIC DNA]</scope>
    <source>
        <strain evidence="2 3">US_Bl 15I1</strain>
    </source>
</reference>
<sequence length="111" mass="11873">MKKLGMSIYFTANVLVLGSLYATSKTEVVDINAKIPFDCIEGNAPVQLYCLEMTDWQDGEGNCNLGPTSLTGVTQPDPGNGTTKPCNNPGVNSLVETCKSFLKNQNIKAIA</sequence>
<dbReference type="EMBL" id="CP133270">
    <property type="protein sequence ID" value="WVX67544.1"/>
    <property type="molecule type" value="Genomic_DNA"/>
</dbReference>
<evidence type="ECO:0000313" key="2">
    <source>
        <dbReference type="EMBL" id="WVX67544.1"/>
    </source>
</evidence>
<dbReference type="RefSeq" id="WP_331256268.1">
    <property type="nucleotide sequence ID" value="NZ_CP133270.1"/>
</dbReference>
<feature type="region of interest" description="Disordered" evidence="1">
    <location>
        <begin position="67"/>
        <end position="87"/>
    </location>
</feature>
<evidence type="ECO:0000313" key="3">
    <source>
        <dbReference type="Proteomes" id="UP001330434"/>
    </source>
</evidence>
<organism evidence="2 3">
    <name type="scientific">Candidatus Bealeia paramacronuclearis</name>
    <dbReference type="NCBI Taxonomy" id="1921001"/>
    <lineage>
        <taxon>Bacteria</taxon>
        <taxon>Pseudomonadati</taxon>
        <taxon>Pseudomonadota</taxon>
        <taxon>Alphaproteobacteria</taxon>
        <taxon>Holosporales</taxon>
        <taxon>Holosporaceae</taxon>
        <taxon>Candidatus Bealeia</taxon>
    </lineage>
</organism>